<dbReference type="AlphaFoldDB" id="A0A090DKF7"/>
<evidence type="ECO:0000313" key="11">
    <source>
        <dbReference type="EMBL" id="CDX14373.1"/>
    </source>
</evidence>
<keyword evidence="12" id="KW-1185">Reference proteome</keyword>
<accession>A0A090DKF7</accession>
<comment type="subcellular location">
    <subcellularLocation>
        <location evidence="1">Cell inner membrane</location>
        <topology evidence="1">Multi-pass membrane protein</topology>
    </subcellularLocation>
</comment>
<keyword evidence="4" id="KW-1003">Cell membrane</keyword>
<dbReference type="Pfam" id="PF00771">
    <property type="entry name" value="FHIPEP"/>
    <property type="match status" value="1"/>
</dbReference>
<dbReference type="InterPro" id="IPR042196">
    <property type="entry name" value="FHIPEP_4"/>
</dbReference>
<feature type="transmembrane region" description="Helical" evidence="10">
    <location>
        <begin position="200"/>
        <end position="220"/>
    </location>
</feature>
<dbReference type="GO" id="GO:0005886">
    <property type="term" value="C:plasma membrane"/>
    <property type="evidence" value="ECO:0007669"/>
    <property type="project" value="UniProtKB-SubCell"/>
</dbReference>
<evidence type="ECO:0000256" key="1">
    <source>
        <dbReference type="ARBA" id="ARBA00004429"/>
    </source>
</evidence>
<evidence type="ECO:0000256" key="3">
    <source>
        <dbReference type="ARBA" id="ARBA00022448"/>
    </source>
</evidence>
<dbReference type="InterPro" id="IPR042193">
    <property type="entry name" value="FHIPEP_3"/>
</dbReference>
<feature type="transmembrane region" description="Helical" evidence="10">
    <location>
        <begin position="114"/>
        <end position="133"/>
    </location>
</feature>
<evidence type="ECO:0000256" key="9">
    <source>
        <dbReference type="SAM" id="MobiDB-lite"/>
    </source>
</evidence>
<evidence type="ECO:0000256" key="8">
    <source>
        <dbReference type="ARBA" id="ARBA00023136"/>
    </source>
</evidence>
<dbReference type="PRINTS" id="PR00949">
    <property type="entry name" value="TYPE3IMAPROT"/>
</dbReference>
<dbReference type="InterPro" id="IPR006302">
    <property type="entry name" value="T3SS_HrcV"/>
</dbReference>
<dbReference type="InterPro" id="IPR025505">
    <property type="entry name" value="FHIPEP_CS"/>
</dbReference>
<proteinExistence type="inferred from homology"/>
<keyword evidence="8 10" id="KW-0472">Membrane</keyword>
<comment type="similarity">
    <text evidence="2">Belongs to the FHIPEP (flagella/HR/invasion proteins export pore) family.</text>
</comment>
<dbReference type="PANTHER" id="PTHR30161">
    <property type="entry name" value="FLAGELLAR EXPORT PROTEIN, MEMBRANE FLHA SUBUNIT-RELATED"/>
    <property type="match status" value="1"/>
</dbReference>
<keyword evidence="5" id="KW-0997">Cell inner membrane</keyword>
<dbReference type="GO" id="GO:0009306">
    <property type="term" value="P:protein secretion"/>
    <property type="evidence" value="ECO:0007669"/>
    <property type="project" value="InterPro"/>
</dbReference>
<feature type="transmembrane region" description="Helical" evidence="10">
    <location>
        <begin position="20"/>
        <end position="37"/>
    </location>
</feature>
<dbReference type="Gene3D" id="3.40.30.60">
    <property type="entry name" value="FHIPEP family, domain 1"/>
    <property type="match status" value="1"/>
</dbReference>
<gene>
    <name evidence="11" type="ORF">MPL3356_150331</name>
</gene>
<evidence type="ECO:0000256" key="2">
    <source>
        <dbReference type="ARBA" id="ARBA00008835"/>
    </source>
</evidence>
<reference evidence="12" key="1">
    <citation type="submission" date="2014-08" db="EMBL/GenBank/DDBJ databases">
        <authorList>
            <person name="Moulin L."/>
        </authorList>
    </citation>
    <scope>NUCLEOTIDE SEQUENCE [LARGE SCALE GENOMIC DNA]</scope>
</reference>
<sequence length="697" mass="75182">MANLMRNFIARAPANPDLMVALMLLLAIGMMIMPIPIGVVDVLIGFNLGFAILLLMVALYVGTPLELSSLPGVILISTVFRLALTIATSRLILAEGEAGSIIHTFGDFVISGNIVVGFVIFLVVTMVQFMVLAKGAERVAEVAARFTLDALPGKQMAIDAELRNGHIDENESRMRRAMLEKESQLYGAMDGAMKFVKGDAIAGLVVICINLLGGVSIGLSKGLPFGEVVQQYTLLTVGDALISQIPALLLSISSATIVTRVGGAGRLNLGADIAGQLTANTRALRLAAGVLVAMGFVPGFPLPVFLVLAAFFAAASFTKGDKQNGDNATTTTAAPGKPKKQTPPPEGGPITLLLAPSLGDAINEAELQKHIERVSELVSSDLGIIVPRIPVAVEQQLPESQFRIDVEGVPVEQDAIDPTQLRLTDDLANIELSGIPFQHDPEAGKIWVEQSHASALNDAGIGYHSPIELIASRVQATLTRRARRLVGIQETRELLGRMEQEYAELVKEVLRTTPVPRVADVLRRLLDEDIPIRNTRLVLEALAEWGEQEQNVALLTEYVRSGLTRQICHRFANAQGVLPAFIIERETENLVRGAIRDSAVGPYLVLGDAQSEMLLSQMRQIHSNPAPGQRHPVILASMDVRRFVRGFLTRNGIDLVVLSYQDLDSEFTIQPVGSVKLTAATNHETSGERNNLRVEPS</sequence>
<dbReference type="InterPro" id="IPR001712">
    <property type="entry name" value="T3SS_FHIPEP"/>
</dbReference>
<evidence type="ECO:0000256" key="10">
    <source>
        <dbReference type="SAM" id="Phobius"/>
    </source>
</evidence>
<organism evidence="11 12">
    <name type="scientific">Mesorhizobium plurifarium</name>
    <dbReference type="NCBI Taxonomy" id="69974"/>
    <lineage>
        <taxon>Bacteria</taxon>
        <taxon>Pseudomonadati</taxon>
        <taxon>Pseudomonadota</taxon>
        <taxon>Alphaproteobacteria</taxon>
        <taxon>Hyphomicrobiales</taxon>
        <taxon>Phyllobacteriaceae</taxon>
        <taxon>Mesorhizobium</taxon>
    </lineage>
</organism>
<evidence type="ECO:0000256" key="4">
    <source>
        <dbReference type="ARBA" id="ARBA00022475"/>
    </source>
</evidence>
<keyword evidence="7 10" id="KW-1133">Transmembrane helix</keyword>
<dbReference type="Gene3D" id="1.10.8.540">
    <property type="entry name" value="FHIPEP family, domain 3"/>
    <property type="match status" value="1"/>
</dbReference>
<dbReference type="PROSITE" id="PS00994">
    <property type="entry name" value="FHIPEP"/>
    <property type="match status" value="1"/>
</dbReference>
<feature type="transmembrane region" description="Helical" evidence="10">
    <location>
        <begin position="240"/>
        <end position="262"/>
    </location>
</feature>
<dbReference type="Proteomes" id="UP000045285">
    <property type="component" value="Unassembled WGS sequence"/>
</dbReference>
<name>A0A090DKF7_MESPL</name>
<evidence type="ECO:0000313" key="12">
    <source>
        <dbReference type="Proteomes" id="UP000045285"/>
    </source>
</evidence>
<dbReference type="NCBIfam" id="TIGR01399">
    <property type="entry name" value="hrcV"/>
    <property type="match status" value="1"/>
</dbReference>
<feature type="transmembrane region" description="Helical" evidence="10">
    <location>
        <begin position="73"/>
        <end position="94"/>
    </location>
</feature>
<keyword evidence="6 10" id="KW-0812">Transmembrane</keyword>
<feature type="region of interest" description="Disordered" evidence="9">
    <location>
        <begin position="321"/>
        <end position="349"/>
    </location>
</feature>
<dbReference type="EMBL" id="CCMZ01000007">
    <property type="protein sequence ID" value="CDX14373.1"/>
    <property type="molecule type" value="Genomic_DNA"/>
</dbReference>
<keyword evidence="3" id="KW-0813">Transport</keyword>
<evidence type="ECO:0000256" key="7">
    <source>
        <dbReference type="ARBA" id="ARBA00022989"/>
    </source>
</evidence>
<dbReference type="PANTHER" id="PTHR30161:SF2">
    <property type="entry name" value="INVASION PROTEIN INVA"/>
    <property type="match status" value="1"/>
</dbReference>
<dbReference type="STRING" id="69974.MPLDJ20_20088"/>
<evidence type="ECO:0000256" key="5">
    <source>
        <dbReference type="ARBA" id="ARBA00022519"/>
    </source>
</evidence>
<dbReference type="InterPro" id="IPR042194">
    <property type="entry name" value="FHIPEP_1"/>
</dbReference>
<feature type="transmembrane region" description="Helical" evidence="10">
    <location>
        <begin position="43"/>
        <end position="61"/>
    </location>
</feature>
<dbReference type="PIRSF" id="PIRSF005419">
    <property type="entry name" value="FlhA"/>
    <property type="match status" value="1"/>
</dbReference>
<evidence type="ECO:0000256" key="6">
    <source>
        <dbReference type="ARBA" id="ARBA00022692"/>
    </source>
</evidence>
<protein>
    <submittedName>
        <fullName evidence="11">Putative translocation protein y4yR</fullName>
    </submittedName>
</protein>
<dbReference type="Gene3D" id="3.40.50.12790">
    <property type="entry name" value="FHIPEP family, domain 4"/>
    <property type="match status" value="1"/>
</dbReference>
<feature type="transmembrane region" description="Helical" evidence="10">
    <location>
        <begin position="283"/>
        <end position="314"/>
    </location>
</feature>